<dbReference type="SMART" id="SM00278">
    <property type="entry name" value="HhH1"/>
    <property type="match status" value="2"/>
</dbReference>
<dbReference type="InterPro" id="IPR051675">
    <property type="entry name" value="Endo/Exo/Phosphatase_dom_1"/>
</dbReference>
<name>I4DAT7_DESAJ</name>
<reference evidence="3 4" key="1">
    <citation type="journal article" date="2012" name="J. Bacteriol.">
        <title>Complete genome sequences of Desulfosporosinus orientis DSM765T, Desulfosporosinus youngiae DSM17734T, Desulfosporosinus meridiei DSM13257T, and Desulfosporosinus acidiphilus DSM22704T.</title>
        <authorList>
            <person name="Pester M."/>
            <person name="Brambilla E."/>
            <person name="Alazard D."/>
            <person name="Rattei T."/>
            <person name="Weinmaier T."/>
            <person name="Han J."/>
            <person name="Lucas S."/>
            <person name="Lapidus A."/>
            <person name="Cheng J.F."/>
            <person name="Goodwin L."/>
            <person name="Pitluck S."/>
            <person name="Peters L."/>
            <person name="Ovchinnikova G."/>
            <person name="Teshima H."/>
            <person name="Detter J.C."/>
            <person name="Han C.S."/>
            <person name="Tapia R."/>
            <person name="Land M.L."/>
            <person name="Hauser L."/>
            <person name="Kyrpides N.C."/>
            <person name="Ivanova N.N."/>
            <person name="Pagani I."/>
            <person name="Huntmann M."/>
            <person name="Wei C.L."/>
            <person name="Davenport K.W."/>
            <person name="Daligault H."/>
            <person name="Chain P.S."/>
            <person name="Chen A."/>
            <person name="Mavromatis K."/>
            <person name="Markowitz V."/>
            <person name="Szeto E."/>
            <person name="Mikhailova N."/>
            <person name="Pati A."/>
            <person name="Wagner M."/>
            <person name="Woyke T."/>
            <person name="Ollivier B."/>
            <person name="Klenk H.P."/>
            <person name="Spring S."/>
            <person name="Loy A."/>
        </authorList>
    </citation>
    <scope>NUCLEOTIDE SEQUENCE [LARGE SCALE GENOMIC DNA]</scope>
    <source>
        <strain evidence="4">DSM 22704 / JCM 16185 / SJ4</strain>
    </source>
</reference>
<dbReference type="GO" id="GO:0006281">
    <property type="term" value="P:DNA repair"/>
    <property type="evidence" value="ECO:0007669"/>
    <property type="project" value="InterPro"/>
</dbReference>
<dbReference type="EMBL" id="CP003639">
    <property type="protein sequence ID" value="AFM42911.1"/>
    <property type="molecule type" value="Genomic_DNA"/>
</dbReference>
<evidence type="ECO:0000256" key="1">
    <source>
        <dbReference type="SAM" id="Phobius"/>
    </source>
</evidence>
<dbReference type="PANTHER" id="PTHR21180">
    <property type="entry name" value="ENDONUCLEASE/EXONUCLEASE/PHOSPHATASE FAMILY DOMAIN-CONTAINING PROTEIN 1"/>
    <property type="match status" value="1"/>
</dbReference>
<dbReference type="KEGG" id="dai:Desaci_4046"/>
<keyword evidence="1" id="KW-1133">Transmembrane helix</keyword>
<dbReference type="NCBIfam" id="TIGR00426">
    <property type="entry name" value="competence protein ComEA helix-hairpin-helix repeat region"/>
    <property type="match status" value="1"/>
</dbReference>
<dbReference type="Gene3D" id="1.10.150.280">
    <property type="entry name" value="AF1531-like domain"/>
    <property type="match status" value="1"/>
</dbReference>
<dbReference type="Pfam" id="PF12836">
    <property type="entry name" value="HHH_3"/>
    <property type="match status" value="1"/>
</dbReference>
<evidence type="ECO:0000313" key="4">
    <source>
        <dbReference type="Proteomes" id="UP000002892"/>
    </source>
</evidence>
<proteinExistence type="predicted"/>
<dbReference type="PANTHER" id="PTHR21180:SF32">
    <property type="entry name" value="ENDONUCLEASE_EXONUCLEASE_PHOSPHATASE FAMILY DOMAIN-CONTAINING PROTEIN 1"/>
    <property type="match status" value="1"/>
</dbReference>
<accession>I4DAT7</accession>
<feature type="transmembrane region" description="Helical" evidence="1">
    <location>
        <begin position="7"/>
        <end position="26"/>
    </location>
</feature>
<dbReference type="RefSeq" id="WP_014828897.1">
    <property type="nucleotide sequence ID" value="NC_018068.1"/>
</dbReference>
<evidence type="ECO:0000259" key="2">
    <source>
        <dbReference type="SMART" id="SM00278"/>
    </source>
</evidence>
<dbReference type="SUPFAM" id="SSF47781">
    <property type="entry name" value="RuvA domain 2-like"/>
    <property type="match status" value="1"/>
</dbReference>
<dbReference type="HOGENOM" id="CLU_052011_1_1_9"/>
<feature type="domain" description="Helix-hairpin-helix DNA-binding motif class 1" evidence="2">
    <location>
        <begin position="200"/>
        <end position="219"/>
    </location>
</feature>
<dbReference type="GO" id="GO:0015628">
    <property type="term" value="P:protein secretion by the type II secretion system"/>
    <property type="evidence" value="ECO:0007669"/>
    <property type="project" value="TreeGrafter"/>
</dbReference>
<dbReference type="STRING" id="646529.Desaci_4046"/>
<dbReference type="GO" id="GO:0003677">
    <property type="term" value="F:DNA binding"/>
    <property type="evidence" value="ECO:0007669"/>
    <property type="project" value="InterPro"/>
</dbReference>
<dbReference type="eggNOG" id="COG1555">
    <property type="taxonomic scope" value="Bacteria"/>
</dbReference>
<sequence>MEHKLRKVWWFVLFLLVVFAIWRLFLPHGSNAYLQKTAASREIVVYVAGAVEAPGLVHLAPDARLDDALKQVKLLPEANLESMNPAEKLKDGQKITVPYKNLSILGSGGAGNSQVGVGGSSGSGGSSVAATNGAGAVSPNSSLNAGGAGAGRVSSTSDGGKININTAGAAELDKLPGVGPALAGRIVQYRTDHGPFSQPEDLQNVSGIGAKTYEKMASQVTVGP</sequence>
<feature type="domain" description="Helix-hairpin-helix DNA-binding motif class 1" evidence="2">
    <location>
        <begin position="170"/>
        <end position="189"/>
    </location>
</feature>
<keyword evidence="1" id="KW-0812">Transmembrane</keyword>
<dbReference type="OrthoDB" id="9790239at2"/>
<evidence type="ECO:0000313" key="3">
    <source>
        <dbReference type="EMBL" id="AFM42911.1"/>
    </source>
</evidence>
<dbReference type="InterPro" id="IPR010994">
    <property type="entry name" value="RuvA_2-like"/>
</dbReference>
<protein>
    <submittedName>
        <fullName evidence="3">Competence protein ComEA-like protein with helix-hairpin-helix repeat region</fullName>
    </submittedName>
</protein>
<keyword evidence="1" id="KW-0472">Membrane</keyword>
<dbReference type="InterPro" id="IPR003583">
    <property type="entry name" value="Hlx-hairpin-Hlx_DNA-bd_motif"/>
</dbReference>
<dbReference type="AlphaFoldDB" id="I4DAT7"/>
<dbReference type="GO" id="GO:0015627">
    <property type="term" value="C:type II protein secretion system complex"/>
    <property type="evidence" value="ECO:0007669"/>
    <property type="project" value="TreeGrafter"/>
</dbReference>
<dbReference type="Proteomes" id="UP000002892">
    <property type="component" value="Chromosome"/>
</dbReference>
<keyword evidence="4" id="KW-1185">Reference proteome</keyword>
<dbReference type="InterPro" id="IPR004509">
    <property type="entry name" value="Competence_ComEA_HhH"/>
</dbReference>
<gene>
    <name evidence="3" type="ordered locus">Desaci_4046</name>
</gene>
<organism evidence="3 4">
    <name type="scientific">Desulfosporosinus acidiphilus (strain DSM 22704 / JCM 16185 / SJ4)</name>
    <dbReference type="NCBI Taxonomy" id="646529"/>
    <lineage>
        <taxon>Bacteria</taxon>
        <taxon>Bacillati</taxon>
        <taxon>Bacillota</taxon>
        <taxon>Clostridia</taxon>
        <taxon>Eubacteriales</taxon>
        <taxon>Desulfitobacteriaceae</taxon>
        <taxon>Desulfosporosinus</taxon>
    </lineage>
</organism>